<proteinExistence type="inferred from homology"/>
<keyword evidence="4" id="KW-0285">Flavoprotein</keyword>
<dbReference type="SUPFAM" id="SSF51905">
    <property type="entry name" value="FAD/NAD(P)-binding domain"/>
    <property type="match status" value="2"/>
</dbReference>
<feature type="domain" description="FAD/NAD(P)-binding" evidence="6">
    <location>
        <begin position="1"/>
        <end position="190"/>
    </location>
</feature>
<dbReference type="Gene3D" id="3.50.50.60">
    <property type="entry name" value="FAD/NAD(P)-binding domain"/>
    <property type="match status" value="3"/>
</dbReference>
<dbReference type="PANTHER" id="PTHR43429:SF2">
    <property type="entry name" value="PYRIDINE NUCLEOTIDE-DISULFIDE OXIDOREDUCTASE DOMAIN-CONTAINING PROTEIN 1"/>
    <property type="match status" value="1"/>
</dbReference>
<dbReference type="GO" id="GO:0016491">
    <property type="term" value="F:oxidoreductase activity"/>
    <property type="evidence" value="ECO:0007669"/>
    <property type="project" value="InterPro"/>
</dbReference>
<evidence type="ECO:0000256" key="5">
    <source>
        <dbReference type="ARBA" id="ARBA00022827"/>
    </source>
</evidence>
<evidence type="ECO:0000313" key="8">
    <source>
        <dbReference type="Proteomes" id="UP000827892"/>
    </source>
</evidence>
<protein>
    <recommendedName>
        <fullName evidence="3">Pyridine nucleotide-disulfide oxidoreductase domain-containing protein 1</fullName>
    </recommendedName>
</protein>
<accession>A0AAE9DI21</accession>
<sequence length="475" mass="52564">MKYVIVGGGIAGVSCANEIIGLERCPKLEVVLVSGSSSVKSVENYRKIGQYGEKFDVKEADSSEIFPDKRFKFLHATVTNWDAQKKQITLQNGETLKYDKLCIATGSRPKLQDELGSDSRFLFLRDTQSARELQNQLGNAKHLLIVGNGGIATELIYELKNVFVTWLVRDAWICASFFPDDVEKFVEDRLLTGRSGGKKHDGVQKHLQYSTSSMNAEKSSEKLQGPALGPDWCSGIDFGVEASGNSGKRSVKILRNSVIGNIETSEELVVEYLDRSTGVKNSLKPDLIIWAGGVVANSEVWREERSLETAHNGGIAVNDACETSIPDVYGCGDVSMLTLPESSLWKQRQLWTQARQLGEVCGRAMAAGAEEARMQNMYFELFSHCTTFFGLKVVFLGDYKPERQQAGAWKVVLRGTEEDKLVRCVVVNNVIVGALLIGETEMEETLENLILNKTDLEGIADTFLEPGVDLDDYFD</sequence>
<evidence type="ECO:0000259" key="6">
    <source>
        <dbReference type="Pfam" id="PF07992"/>
    </source>
</evidence>
<dbReference type="AlphaFoldDB" id="A0AAE9DI21"/>
<comment type="cofactor">
    <cofactor evidence="1">
        <name>FAD</name>
        <dbReference type="ChEBI" id="CHEBI:57692"/>
    </cofactor>
</comment>
<dbReference type="Pfam" id="PF07992">
    <property type="entry name" value="Pyr_redox_2"/>
    <property type="match status" value="2"/>
</dbReference>
<evidence type="ECO:0000256" key="4">
    <source>
        <dbReference type="ARBA" id="ARBA00022630"/>
    </source>
</evidence>
<dbReference type="InterPro" id="IPR036188">
    <property type="entry name" value="FAD/NAD-bd_sf"/>
</dbReference>
<organism evidence="7 8">
    <name type="scientific">Caenorhabditis briggsae</name>
    <dbReference type="NCBI Taxonomy" id="6238"/>
    <lineage>
        <taxon>Eukaryota</taxon>
        <taxon>Metazoa</taxon>
        <taxon>Ecdysozoa</taxon>
        <taxon>Nematoda</taxon>
        <taxon>Chromadorea</taxon>
        <taxon>Rhabditida</taxon>
        <taxon>Rhabditina</taxon>
        <taxon>Rhabditomorpha</taxon>
        <taxon>Rhabditoidea</taxon>
        <taxon>Rhabditidae</taxon>
        <taxon>Peloderinae</taxon>
        <taxon>Caenorhabditis</taxon>
    </lineage>
</organism>
<dbReference type="PROSITE" id="PS51257">
    <property type="entry name" value="PROKAR_LIPOPROTEIN"/>
    <property type="match status" value="1"/>
</dbReference>
<dbReference type="PANTHER" id="PTHR43429">
    <property type="entry name" value="PYRIDINE NUCLEOTIDE-DISULFIDE OXIDOREDUCTASE DOMAIN-CONTAINING"/>
    <property type="match status" value="1"/>
</dbReference>
<evidence type="ECO:0000313" key="7">
    <source>
        <dbReference type="EMBL" id="ULU04410.1"/>
    </source>
</evidence>
<evidence type="ECO:0000256" key="2">
    <source>
        <dbReference type="ARBA" id="ARBA00008147"/>
    </source>
</evidence>
<gene>
    <name evidence="7" type="ORF">L3Y34_017288</name>
</gene>
<dbReference type="InterPro" id="IPR016156">
    <property type="entry name" value="FAD/NAD-linked_Rdtase_dimer_sf"/>
</dbReference>
<dbReference type="PRINTS" id="PR00368">
    <property type="entry name" value="FADPNR"/>
</dbReference>
<evidence type="ECO:0000256" key="3">
    <source>
        <dbReference type="ARBA" id="ARBA00018240"/>
    </source>
</evidence>
<evidence type="ECO:0000256" key="1">
    <source>
        <dbReference type="ARBA" id="ARBA00001974"/>
    </source>
</evidence>
<name>A0AAE9DI21_CAEBR</name>
<dbReference type="InterPro" id="IPR050260">
    <property type="entry name" value="FAD-bd_OxRdtase"/>
</dbReference>
<keyword evidence="5" id="KW-0274">FAD</keyword>
<comment type="similarity">
    <text evidence="2">Belongs to the class-I pyridine nucleotide-disulfide oxidoreductase family. PYROXD1 subfamily.</text>
</comment>
<reference evidence="7 8" key="1">
    <citation type="submission" date="2022-05" db="EMBL/GenBank/DDBJ databases">
        <title>Chromosome-level reference genomes for two strains of Caenorhabditis briggsae: an improved platform for comparative genomics.</title>
        <authorList>
            <person name="Stevens L."/>
            <person name="Andersen E.C."/>
        </authorList>
    </citation>
    <scope>NUCLEOTIDE SEQUENCE [LARGE SCALE GENOMIC DNA]</scope>
    <source>
        <strain evidence="7">QX1410_ONT</strain>
        <tissue evidence="7">Whole-organism</tissue>
    </source>
</reference>
<feature type="domain" description="FAD/NAD(P)-binding" evidence="6">
    <location>
        <begin position="248"/>
        <end position="356"/>
    </location>
</feature>
<dbReference type="Gene3D" id="3.30.390.30">
    <property type="match status" value="1"/>
</dbReference>
<dbReference type="EMBL" id="CP090892">
    <property type="protein sequence ID" value="ULU04410.1"/>
    <property type="molecule type" value="Genomic_DNA"/>
</dbReference>
<dbReference type="InterPro" id="IPR023753">
    <property type="entry name" value="FAD/NAD-binding_dom"/>
</dbReference>
<dbReference type="Proteomes" id="UP000827892">
    <property type="component" value="Chromosome II"/>
</dbReference>